<dbReference type="RefSeq" id="WP_006963855.1">
    <property type="nucleotide sequence ID" value="NZ_APJX01000001.1"/>
</dbReference>
<dbReference type="PANTHER" id="PTHR36582:SF2">
    <property type="entry name" value="ANTITOXIN PARD"/>
    <property type="match status" value="1"/>
</dbReference>
<keyword evidence="2" id="KW-1277">Toxin-antitoxin system</keyword>
<dbReference type="CDD" id="cd22231">
    <property type="entry name" value="RHH_NikR_HicB-like"/>
    <property type="match status" value="1"/>
</dbReference>
<dbReference type="Proteomes" id="UP000014216">
    <property type="component" value="Unassembled WGS sequence"/>
</dbReference>
<dbReference type="EMBL" id="APJX01000001">
    <property type="protein sequence ID" value="EMS81187.1"/>
    <property type="molecule type" value="Genomic_DNA"/>
</dbReference>
<dbReference type="AlphaFoldDB" id="S0G7J3"/>
<sequence length="91" mass="10011">MQMNVSVTPELYELVQRMVQSGLYGNASEVVRDALRRMDERTIVDAAWSELNDKLGASAASGRSPYSVSEVISRANNRNDDIFSTALSMPA</sequence>
<dbReference type="NCBIfam" id="TIGR02606">
    <property type="entry name" value="antidote_CC2985"/>
    <property type="match status" value="1"/>
</dbReference>
<dbReference type="GO" id="GO:0006355">
    <property type="term" value="P:regulation of DNA-templated transcription"/>
    <property type="evidence" value="ECO:0007669"/>
    <property type="project" value="InterPro"/>
</dbReference>
<keyword evidence="4" id="KW-1185">Reference proteome</keyword>
<protein>
    <recommendedName>
        <fullName evidence="5">Type II toxin-antitoxin system ParD family antitoxin</fullName>
    </recommendedName>
</protein>
<dbReference type="Gene3D" id="6.10.10.120">
    <property type="entry name" value="Antitoxin ParD1-like"/>
    <property type="match status" value="1"/>
</dbReference>
<evidence type="ECO:0000313" key="3">
    <source>
        <dbReference type="EMBL" id="EMS81187.1"/>
    </source>
</evidence>
<comment type="similarity">
    <text evidence="1">Belongs to the ParD antitoxin family.</text>
</comment>
<evidence type="ECO:0000256" key="1">
    <source>
        <dbReference type="ARBA" id="ARBA00008580"/>
    </source>
</evidence>
<evidence type="ECO:0008006" key="5">
    <source>
        <dbReference type="Google" id="ProtNLM"/>
    </source>
</evidence>
<dbReference type="Pfam" id="PF03693">
    <property type="entry name" value="ParD_antitoxin"/>
    <property type="match status" value="1"/>
</dbReference>
<dbReference type="InterPro" id="IPR022789">
    <property type="entry name" value="ParD"/>
</dbReference>
<evidence type="ECO:0000313" key="4">
    <source>
        <dbReference type="Proteomes" id="UP000014216"/>
    </source>
</evidence>
<dbReference type="SUPFAM" id="SSF47598">
    <property type="entry name" value="Ribbon-helix-helix"/>
    <property type="match status" value="1"/>
</dbReference>
<reference evidence="3 4" key="1">
    <citation type="journal article" date="2013" name="Genome Announc.">
        <title>Draft Genome Sequence of Desulfotignum phosphitoxidans DSM 13687 Strain FiPS-3.</title>
        <authorList>
            <person name="Poehlein A."/>
            <person name="Daniel R."/>
            <person name="Simeonova D.D."/>
        </authorList>
    </citation>
    <scope>NUCLEOTIDE SEQUENCE [LARGE SCALE GENOMIC DNA]</scope>
    <source>
        <strain evidence="3 4">DSM 13687</strain>
    </source>
</reference>
<dbReference type="InterPro" id="IPR010985">
    <property type="entry name" value="Ribbon_hlx_hlx"/>
</dbReference>
<name>S0G7J3_9BACT</name>
<dbReference type="InterPro" id="IPR038296">
    <property type="entry name" value="ParD_sf"/>
</dbReference>
<proteinExistence type="inferred from homology"/>
<gene>
    <name evidence="3" type="ORF">Dpo_1c03260</name>
</gene>
<comment type="caution">
    <text evidence="3">The sequence shown here is derived from an EMBL/GenBank/DDBJ whole genome shotgun (WGS) entry which is preliminary data.</text>
</comment>
<organism evidence="3 4">
    <name type="scientific">Desulfotignum phosphitoxidans DSM 13687</name>
    <dbReference type="NCBI Taxonomy" id="1286635"/>
    <lineage>
        <taxon>Bacteria</taxon>
        <taxon>Pseudomonadati</taxon>
        <taxon>Thermodesulfobacteriota</taxon>
        <taxon>Desulfobacteria</taxon>
        <taxon>Desulfobacterales</taxon>
        <taxon>Desulfobacteraceae</taxon>
        <taxon>Desulfotignum</taxon>
    </lineage>
</organism>
<dbReference type="PANTHER" id="PTHR36582">
    <property type="entry name" value="ANTITOXIN PARD"/>
    <property type="match status" value="1"/>
</dbReference>
<accession>S0G7J3</accession>
<evidence type="ECO:0000256" key="2">
    <source>
        <dbReference type="ARBA" id="ARBA00022649"/>
    </source>
</evidence>